<feature type="compositionally biased region" description="Polar residues" evidence="1">
    <location>
        <begin position="665"/>
        <end position="674"/>
    </location>
</feature>
<name>A0AAN9UUW2_9PEZI</name>
<dbReference type="InterPro" id="IPR003123">
    <property type="entry name" value="VPS9"/>
</dbReference>
<dbReference type="PANTHER" id="PTHR23101:SF25">
    <property type="entry name" value="GTPASE-ACTIVATING PROTEIN AND VPS9 DOMAIN-CONTAINING PROTEIN 1"/>
    <property type="match status" value="1"/>
</dbReference>
<feature type="region of interest" description="Disordered" evidence="1">
    <location>
        <begin position="1"/>
        <end position="360"/>
    </location>
</feature>
<gene>
    <name evidence="4" type="ORF">SLS62_004340</name>
</gene>
<feature type="compositionally biased region" description="Low complexity" evidence="1">
    <location>
        <begin position="652"/>
        <end position="661"/>
    </location>
</feature>
<dbReference type="PROSITE" id="PS51140">
    <property type="entry name" value="CUE"/>
    <property type="match status" value="1"/>
</dbReference>
<dbReference type="GO" id="GO:0005829">
    <property type="term" value="C:cytosol"/>
    <property type="evidence" value="ECO:0007669"/>
    <property type="project" value="TreeGrafter"/>
</dbReference>
<dbReference type="GO" id="GO:0005085">
    <property type="term" value="F:guanyl-nucleotide exchange factor activity"/>
    <property type="evidence" value="ECO:0007669"/>
    <property type="project" value="InterPro"/>
</dbReference>
<proteinExistence type="predicted"/>
<dbReference type="InterPro" id="IPR037191">
    <property type="entry name" value="VPS9_dom_sf"/>
</dbReference>
<dbReference type="InterPro" id="IPR009060">
    <property type="entry name" value="UBA-like_sf"/>
</dbReference>
<dbReference type="Pfam" id="PF18151">
    <property type="entry name" value="DUF5601"/>
    <property type="match status" value="1"/>
</dbReference>
<feature type="compositionally biased region" description="Pro residues" evidence="1">
    <location>
        <begin position="175"/>
        <end position="187"/>
    </location>
</feature>
<dbReference type="SMART" id="SM00546">
    <property type="entry name" value="CUE"/>
    <property type="match status" value="1"/>
</dbReference>
<dbReference type="Pfam" id="PF02845">
    <property type="entry name" value="CUE"/>
    <property type="match status" value="1"/>
</dbReference>
<dbReference type="GO" id="GO:0030139">
    <property type="term" value="C:endocytic vesicle"/>
    <property type="evidence" value="ECO:0007669"/>
    <property type="project" value="TreeGrafter"/>
</dbReference>
<dbReference type="GO" id="GO:0043130">
    <property type="term" value="F:ubiquitin binding"/>
    <property type="evidence" value="ECO:0007669"/>
    <property type="project" value="InterPro"/>
</dbReference>
<dbReference type="InterPro" id="IPR003892">
    <property type="entry name" value="CUE"/>
</dbReference>
<dbReference type="Gene3D" id="1.10.8.10">
    <property type="entry name" value="DNA helicase RuvA subunit, C-terminal domain"/>
    <property type="match status" value="1"/>
</dbReference>
<feature type="region of interest" description="Disordered" evidence="1">
    <location>
        <begin position="716"/>
        <end position="779"/>
    </location>
</feature>
<dbReference type="SUPFAM" id="SSF109993">
    <property type="entry name" value="VPS9 domain"/>
    <property type="match status" value="1"/>
</dbReference>
<dbReference type="AlphaFoldDB" id="A0AAN9UUW2"/>
<sequence length="849" mass="91324">MPPPDRSEPSLSNLPTTDHEIQAAADHDPAMSDPQQLGQLSKETAPESPAQDVTQADTTVKGGEGGSSGNAGGGSGVGGAPGGGEELAVLSSPGAGASDRSTSLQKSDSMSQVNTADISISTEHPGSQGIGKETKRSADVDEPINNPSDITPPAEPMESSVATLKPSKPQYLTIKPPPYVDPTPPTPSGSQPPSRTSSTRRSDGSGPEPSPTRSDIGYDDKRFASDDENEGNSRSEIDTIMGQFPEGGGGPGEEEVMSPRLEIASPLLNSPTIPHPPRKSSLEPLTPSIAQQLHGLTLPNTSTSSVGSKEKAHDPDDLGPPVPPKDGPPDEKLPSAADSSSQSIPLHRPPPPEPEPEPALPFDFHRFLEQLKHKKADPVARYLKSFLSEFGKRQWMVHEQVKIISDFLAFIANKMAQCEVWSEVSDAEFDNAREGMEKLVMNRLYTQTFSPAIPAPQPIPGAKPRRRGGERPMGPGRRGQHQEDVERDEVLAQRISIYGWVREEHLDIPPVGESGRRFLTLAQQELLKIKSYRAPRDKIICVLNCCKVIFGLLKHNKSDSSADSFMPLLIYVVLRANPDHLVSNVQYILRFRNQEKLGGEAGYYLSSLMGAVQFIENMDRTSLTISDEDFEKNVEAAVSAIAEKHRAEEQAIAAQQQAIQEKSSLHSSGPSSARASLDVDGYRTSRRSGPSDDDPDDGAAFPGLLRTIQRPLSTIGRIFSDEPGPSTSSSGPPPSRSPRPEQQLLPTSSSGRPSPRPSTDGLPPPPLTPLPMHMNTRQQQQLSAQEAAARQASAESAEALRIQRAEHHNVVETLAGMFPDLDKDVISDVVYQKEGRVGLAVDACLALSA</sequence>
<keyword evidence="5" id="KW-1185">Reference proteome</keyword>
<evidence type="ECO:0000256" key="1">
    <source>
        <dbReference type="SAM" id="MobiDB-lite"/>
    </source>
</evidence>
<accession>A0AAN9UUW2</accession>
<evidence type="ECO:0000259" key="3">
    <source>
        <dbReference type="PROSITE" id="PS51205"/>
    </source>
</evidence>
<dbReference type="EMBL" id="JAKJXP020000026">
    <property type="protein sequence ID" value="KAK7753717.1"/>
    <property type="molecule type" value="Genomic_DNA"/>
</dbReference>
<dbReference type="InterPro" id="IPR041804">
    <property type="entry name" value="Vps9_CUE"/>
</dbReference>
<dbReference type="Pfam" id="PF02204">
    <property type="entry name" value="VPS9"/>
    <property type="match status" value="1"/>
</dbReference>
<feature type="compositionally biased region" description="Gly residues" evidence="1">
    <location>
        <begin position="62"/>
        <end position="85"/>
    </location>
</feature>
<feature type="compositionally biased region" description="Basic and acidic residues" evidence="1">
    <location>
        <begin position="17"/>
        <end position="30"/>
    </location>
</feature>
<comment type="caution">
    <text evidence="4">The sequence shown here is derived from an EMBL/GenBank/DDBJ whole genome shotgun (WGS) entry which is preliminary data.</text>
</comment>
<dbReference type="CDD" id="cd14369">
    <property type="entry name" value="CUE_VPS9_like"/>
    <property type="match status" value="1"/>
</dbReference>
<dbReference type="GO" id="GO:0016192">
    <property type="term" value="P:vesicle-mediated transport"/>
    <property type="evidence" value="ECO:0007669"/>
    <property type="project" value="InterPro"/>
</dbReference>
<feature type="region of interest" description="Disordered" evidence="1">
    <location>
        <begin position="652"/>
        <end position="702"/>
    </location>
</feature>
<feature type="compositionally biased region" description="Pro residues" evidence="1">
    <location>
        <begin position="347"/>
        <end position="359"/>
    </location>
</feature>
<reference evidence="4 5" key="1">
    <citation type="submission" date="2024-02" db="EMBL/GenBank/DDBJ databases">
        <title>De novo assembly and annotation of 12 fungi associated with fruit tree decline syndrome in Ontario, Canada.</title>
        <authorList>
            <person name="Sulman M."/>
            <person name="Ellouze W."/>
            <person name="Ilyukhin E."/>
        </authorList>
    </citation>
    <scope>NUCLEOTIDE SEQUENCE [LARGE SCALE GENOMIC DNA]</scope>
    <source>
        <strain evidence="4 5">M11/M66-122</strain>
    </source>
</reference>
<dbReference type="GO" id="GO:0031267">
    <property type="term" value="F:small GTPase binding"/>
    <property type="evidence" value="ECO:0007669"/>
    <property type="project" value="TreeGrafter"/>
</dbReference>
<feature type="domain" description="CUE" evidence="2">
    <location>
        <begin position="806"/>
        <end position="849"/>
    </location>
</feature>
<feature type="domain" description="VPS9" evidence="3">
    <location>
        <begin position="485"/>
        <end position="624"/>
    </location>
</feature>
<protein>
    <submittedName>
        <fullName evidence="4">Uncharacterized protein</fullName>
    </submittedName>
</protein>
<feature type="compositionally biased region" description="Polar residues" evidence="1">
    <location>
        <begin position="33"/>
        <end position="42"/>
    </location>
</feature>
<dbReference type="PROSITE" id="PS51205">
    <property type="entry name" value="VPS9"/>
    <property type="match status" value="1"/>
</dbReference>
<dbReference type="Gene3D" id="1.20.1050.80">
    <property type="entry name" value="VPS9 domain"/>
    <property type="match status" value="1"/>
</dbReference>
<organism evidence="4 5">
    <name type="scientific">Diatrype stigma</name>
    <dbReference type="NCBI Taxonomy" id="117547"/>
    <lineage>
        <taxon>Eukaryota</taxon>
        <taxon>Fungi</taxon>
        <taxon>Dikarya</taxon>
        <taxon>Ascomycota</taxon>
        <taxon>Pezizomycotina</taxon>
        <taxon>Sordariomycetes</taxon>
        <taxon>Xylariomycetidae</taxon>
        <taxon>Xylariales</taxon>
        <taxon>Diatrypaceae</taxon>
        <taxon>Diatrype</taxon>
    </lineage>
</organism>
<dbReference type="Proteomes" id="UP001320420">
    <property type="component" value="Unassembled WGS sequence"/>
</dbReference>
<dbReference type="InterPro" id="IPR045046">
    <property type="entry name" value="Vps9-like"/>
</dbReference>
<dbReference type="InterPro" id="IPR041545">
    <property type="entry name" value="DUF5601"/>
</dbReference>
<feature type="compositionally biased region" description="Basic and acidic residues" evidence="1">
    <location>
        <begin position="216"/>
        <end position="237"/>
    </location>
</feature>
<feature type="compositionally biased region" description="Polar residues" evidence="1">
    <location>
        <begin position="99"/>
        <end position="125"/>
    </location>
</feature>
<evidence type="ECO:0000259" key="2">
    <source>
        <dbReference type="PROSITE" id="PS51140"/>
    </source>
</evidence>
<feature type="compositionally biased region" description="Low complexity" evidence="1">
    <location>
        <begin position="746"/>
        <end position="761"/>
    </location>
</feature>
<dbReference type="Gene3D" id="1.10.246.120">
    <property type="match status" value="1"/>
</dbReference>
<dbReference type="SMART" id="SM00167">
    <property type="entry name" value="VPS9"/>
    <property type="match status" value="1"/>
</dbReference>
<dbReference type="PANTHER" id="PTHR23101">
    <property type="entry name" value="RAB GDP/GTP EXCHANGE FACTOR"/>
    <property type="match status" value="1"/>
</dbReference>
<dbReference type="SUPFAM" id="SSF46934">
    <property type="entry name" value="UBA-like"/>
    <property type="match status" value="1"/>
</dbReference>
<feature type="compositionally biased region" description="Polar residues" evidence="1">
    <location>
        <begin position="298"/>
        <end position="307"/>
    </location>
</feature>
<evidence type="ECO:0000313" key="4">
    <source>
        <dbReference type="EMBL" id="KAK7753717.1"/>
    </source>
</evidence>
<feature type="region of interest" description="Disordered" evidence="1">
    <location>
        <begin position="454"/>
        <end position="485"/>
    </location>
</feature>
<evidence type="ECO:0000313" key="5">
    <source>
        <dbReference type="Proteomes" id="UP001320420"/>
    </source>
</evidence>
<feature type="compositionally biased region" description="Low complexity" evidence="1">
    <location>
        <begin position="188"/>
        <end position="207"/>
    </location>
</feature>